<dbReference type="STRING" id="37360.A0A0G4J7P6"/>
<dbReference type="GO" id="GO:0004100">
    <property type="term" value="F:chitin synthase activity"/>
    <property type="evidence" value="ECO:0007669"/>
    <property type="project" value="UniProtKB-EC"/>
</dbReference>
<dbReference type="GO" id="GO:0071944">
    <property type="term" value="C:cell periphery"/>
    <property type="evidence" value="ECO:0007669"/>
    <property type="project" value="TreeGrafter"/>
</dbReference>
<sequence>MVSILGLDLVYVEYAVTSTMLIAACFHSLVYAFVYLLTTGSVVLQGEKGKAKKWPTQLVAATFLTFYLVYNAVVYYVILSTVDWTKLFVGRIFVRSVFDNKWAVFLFYEPVIQLLTSWFKIGCAVHSLLNHPSIEKASNANLLKSIKKTKKRANELPRVTVVMPIYNEPLPSFMTAVNSVVETVYPKHRMHLVLAFDDDAVTPLYRSIIHCLVSEAEINVEATKKKGKYALDRLYARIAKKLAANPKQLPDECYPMIQDIDYRGLKVTPCRFPHGGKRHAQMFAYKYLVDRYGSYQNKPYLLFIDSDIQLDPYAINYFIYDLTNGKYREALTGLITCKTADTYNFLKVLQDTEYIESQMMQRTTEDYLGSVSCLPGALTMVRFESLQEVANEYFNQMNAKDSFDFARCHLGEDRYFTHLLMEKRPSQYRIGFCSAARCKTEGCDSLYSLLKQRRRWYLGTLSNEVHMLCSPILWKQFPGLLTLQLFTSLKNGPLFLYVFIAEQTLGRGTFLTLAICLAIFVPIWLFVAVFGIKIHRVKIAWCYPLNVICLPIMSAVFQLYGVYTLRVRTWGGPRATAATNVQAAAPAAKAPEPKDVVVVIDNDDRKEASRSRLSVKAPDATGKAVMNGNPRSGQAAPRIAIEGPNEKGAIVKNQPPPKWTEIQVRQQMNG</sequence>
<dbReference type="OrthoDB" id="5321960at2759"/>
<evidence type="ECO:0000256" key="1">
    <source>
        <dbReference type="ARBA" id="ARBA00004141"/>
    </source>
</evidence>
<evidence type="ECO:0000313" key="9">
    <source>
        <dbReference type="EMBL" id="SPQ95638.1"/>
    </source>
</evidence>
<accession>A0A0G4J7P6</accession>
<dbReference type="Proteomes" id="UP000039324">
    <property type="component" value="Unassembled WGS sequence"/>
</dbReference>
<dbReference type="PANTHER" id="PTHR22914">
    <property type="entry name" value="CHITIN SYNTHASE"/>
    <property type="match status" value="1"/>
</dbReference>
<dbReference type="Proteomes" id="UP000290189">
    <property type="component" value="Unassembled WGS sequence"/>
</dbReference>
<evidence type="ECO:0000256" key="5">
    <source>
        <dbReference type="ARBA" id="ARBA00022989"/>
    </source>
</evidence>
<name>A0A0G4J7P6_PLABS</name>
<dbReference type="PANTHER" id="PTHR22914:SF46">
    <property type="entry name" value="CHITIN SYNTHASE"/>
    <property type="match status" value="1"/>
</dbReference>
<feature type="transmembrane region" description="Helical" evidence="7">
    <location>
        <begin position="14"/>
        <end position="37"/>
    </location>
</feature>
<evidence type="ECO:0000256" key="4">
    <source>
        <dbReference type="ARBA" id="ARBA00022692"/>
    </source>
</evidence>
<evidence type="ECO:0000313" key="11">
    <source>
        <dbReference type="Proteomes" id="UP000290189"/>
    </source>
</evidence>
<keyword evidence="5 7" id="KW-1133">Transmembrane helix</keyword>
<reference evidence="9 11" key="2">
    <citation type="submission" date="2018-03" db="EMBL/GenBank/DDBJ databases">
        <authorList>
            <person name="Fogelqvist J."/>
        </authorList>
    </citation>
    <scope>NUCLEOTIDE SEQUENCE [LARGE SCALE GENOMIC DNA]</scope>
</reference>
<keyword evidence="6 7" id="KW-0472">Membrane</keyword>
<feature type="transmembrane region" description="Helical" evidence="7">
    <location>
        <begin position="539"/>
        <end position="560"/>
    </location>
</feature>
<dbReference type="EMBL" id="OVEO01000004">
    <property type="protein sequence ID" value="SPQ95638.1"/>
    <property type="molecule type" value="Genomic_DNA"/>
</dbReference>
<dbReference type="InterPro" id="IPR029044">
    <property type="entry name" value="Nucleotide-diphossugar_trans"/>
</dbReference>
<reference evidence="8 10" key="1">
    <citation type="submission" date="2015-02" db="EMBL/GenBank/DDBJ databases">
        <authorList>
            <person name="Chooi Y.-H."/>
        </authorList>
    </citation>
    <scope>NUCLEOTIDE SEQUENCE [LARGE SCALE GENOMIC DNA]</scope>
    <source>
        <strain evidence="8">E3</strain>
    </source>
</reference>
<keyword evidence="3" id="KW-0808">Transferase</keyword>
<dbReference type="Pfam" id="PF03142">
    <property type="entry name" value="Chitin_synth_2"/>
    <property type="match status" value="1"/>
</dbReference>
<evidence type="ECO:0000313" key="10">
    <source>
        <dbReference type="Proteomes" id="UP000039324"/>
    </source>
</evidence>
<keyword evidence="3" id="KW-0328">Glycosyltransferase</keyword>
<feature type="transmembrane region" description="Helical" evidence="7">
    <location>
        <begin position="510"/>
        <end position="532"/>
    </location>
</feature>
<proteinExistence type="predicted"/>
<dbReference type="EC" id="2.4.1.16" evidence="2"/>
<gene>
    <name evidence="8" type="ORF">PBRA_003164</name>
    <name evidence="9" type="ORF">PLBR_LOCUS2853</name>
</gene>
<evidence type="ECO:0000256" key="7">
    <source>
        <dbReference type="SAM" id="Phobius"/>
    </source>
</evidence>
<geneLocation type="mitochondrion" evidence="9"/>
<feature type="transmembrane region" description="Helical" evidence="7">
    <location>
        <begin position="58"/>
        <end position="78"/>
    </location>
</feature>
<dbReference type="SUPFAM" id="SSF53448">
    <property type="entry name" value="Nucleotide-diphospho-sugar transferases"/>
    <property type="match status" value="1"/>
</dbReference>
<evidence type="ECO:0000313" key="8">
    <source>
        <dbReference type="EMBL" id="CEP03404.1"/>
    </source>
</evidence>
<evidence type="ECO:0000256" key="2">
    <source>
        <dbReference type="ARBA" id="ARBA00012543"/>
    </source>
</evidence>
<keyword evidence="4 7" id="KW-0812">Transmembrane</keyword>
<keyword evidence="10" id="KW-1185">Reference proteome</keyword>
<keyword evidence="9" id="KW-0496">Mitochondrion</keyword>
<dbReference type="GO" id="GO:0006031">
    <property type="term" value="P:chitin biosynthetic process"/>
    <property type="evidence" value="ECO:0007669"/>
    <property type="project" value="TreeGrafter"/>
</dbReference>
<dbReference type="GO" id="GO:0016020">
    <property type="term" value="C:membrane"/>
    <property type="evidence" value="ECO:0007669"/>
    <property type="project" value="UniProtKB-SubCell"/>
</dbReference>
<organism evidence="8 10">
    <name type="scientific">Plasmodiophora brassicae</name>
    <name type="common">Clubroot disease agent</name>
    <dbReference type="NCBI Taxonomy" id="37360"/>
    <lineage>
        <taxon>Eukaryota</taxon>
        <taxon>Sar</taxon>
        <taxon>Rhizaria</taxon>
        <taxon>Endomyxa</taxon>
        <taxon>Phytomyxea</taxon>
        <taxon>Plasmodiophorida</taxon>
        <taxon>Plasmodiophoridae</taxon>
        <taxon>Plasmodiophora</taxon>
    </lineage>
</organism>
<dbReference type="OMA" id="PQDWKVF"/>
<protein>
    <recommendedName>
        <fullName evidence="2">chitin synthase</fullName>
        <ecNumber evidence="2">2.4.1.16</ecNumber>
    </recommendedName>
</protein>
<comment type="subcellular location">
    <subcellularLocation>
        <location evidence="1">Membrane</location>
        <topology evidence="1">Multi-pass membrane protein</topology>
    </subcellularLocation>
</comment>
<evidence type="ECO:0000256" key="3">
    <source>
        <dbReference type="ARBA" id="ARBA00022676"/>
    </source>
</evidence>
<dbReference type="InterPro" id="IPR004835">
    <property type="entry name" value="Chitin_synth"/>
</dbReference>
<dbReference type="AlphaFoldDB" id="A0A0G4J7P6"/>
<dbReference type="Gene3D" id="3.90.550.10">
    <property type="entry name" value="Spore Coat Polysaccharide Biosynthesis Protein SpsA, Chain A"/>
    <property type="match status" value="1"/>
</dbReference>
<dbReference type="EMBL" id="CDSF01000144">
    <property type="protein sequence ID" value="CEP03404.1"/>
    <property type="molecule type" value="Genomic_DNA"/>
</dbReference>
<evidence type="ECO:0000256" key="6">
    <source>
        <dbReference type="ARBA" id="ARBA00023136"/>
    </source>
</evidence>